<feature type="transmembrane region" description="Helical" evidence="25">
    <location>
        <begin position="308"/>
        <end position="328"/>
    </location>
</feature>
<feature type="transmembrane region" description="Helical" evidence="25">
    <location>
        <begin position="215"/>
        <end position="239"/>
    </location>
</feature>
<organism evidence="27 28">
    <name type="scientific">Mucilaginibacter agri</name>
    <dbReference type="NCBI Taxonomy" id="2695265"/>
    <lineage>
        <taxon>Bacteria</taxon>
        <taxon>Pseudomonadati</taxon>
        <taxon>Bacteroidota</taxon>
        <taxon>Sphingobacteriia</taxon>
        <taxon>Sphingobacteriales</taxon>
        <taxon>Sphingobacteriaceae</taxon>
        <taxon>Mucilaginibacter</taxon>
    </lineage>
</organism>
<evidence type="ECO:0000256" key="18">
    <source>
        <dbReference type="ARBA" id="ARBA00044912"/>
    </source>
</evidence>
<dbReference type="SUPFAM" id="SSF103473">
    <property type="entry name" value="MFS general substrate transporter"/>
    <property type="match status" value="1"/>
</dbReference>
<dbReference type="AlphaFoldDB" id="A0A965ZJ70"/>
<dbReference type="InterPro" id="IPR020846">
    <property type="entry name" value="MFS_dom"/>
</dbReference>
<dbReference type="EMBL" id="WWEO01000044">
    <property type="protein sequence ID" value="NCD71052.1"/>
    <property type="molecule type" value="Genomic_DNA"/>
</dbReference>
<feature type="transmembrane region" description="Helical" evidence="25">
    <location>
        <begin position="348"/>
        <end position="366"/>
    </location>
</feature>
<comment type="caution">
    <text evidence="27">The sequence shown here is derived from an EMBL/GenBank/DDBJ whole genome shotgun (WGS) entry which is preliminary data.</text>
</comment>
<comment type="catalytic activity">
    <reaction evidence="14">
        <text>L-aspartyl-L-lysine(out) = L-aspartyl-L-lysine(in)</text>
        <dbReference type="Rhea" id="RHEA:79411"/>
        <dbReference type="ChEBI" id="CHEBI:229953"/>
    </reaction>
</comment>
<evidence type="ECO:0000256" key="13">
    <source>
        <dbReference type="ARBA" id="ARBA00044893"/>
    </source>
</evidence>
<evidence type="ECO:0000256" key="19">
    <source>
        <dbReference type="ARBA" id="ARBA00044919"/>
    </source>
</evidence>
<dbReference type="InterPro" id="IPR036259">
    <property type="entry name" value="MFS_trans_sf"/>
</dbReference>
<evidence type="ECO:0000313" key="28">
    <source>
        <dbReference type="Proteomes" id="UP000638732"/>
    </source>
</evidence>
<evidence type="ECO:0000256" key="25">
    <source>
        <dbReference type="SAM" id="Phobius"/>
    </source>
</evidence>
<keyword evidence="4 25" id="KW-0812">Transmembrane</keyword>
<comment type="catalytic activity">
    <reaction evidence="15">
        <text>L-arginyl-L-alpha-amino acid(out) = L-arginyl-L-alpha-amino acid(in)</text>
        <dbReference type="Rhea" id="RHEA:79371"/>
        <dbReference type="ChEBI" id="CHEBI:84315"/>
    </reaction>
</comment>
<evidence type="ECO:0000256" key="23">
    <source>
        <dbReference type="ARBA" id="ARBA00045709"/>
    </source>
</evidence>
<dbReference type="InterPro" id="IPR011701">
    <property type="entry name" value="MFS"/>
</dbReference>
<dbReference type="InterPro" id="IPR052187">
    <property type="entry name" value="MFSD1"/>
</dbReference>
<evidence type="ECO:0000256" key="6">
    <source>
        <dbReference type="ARBA" id="ARBA00023136"/>
    </source>
</evidence>
<comment type="subunit">
    <text evidence="24">Homodimer. Interacts with lysosomal protein GLMP (via lumenal domain); the interaction starts while both proteins are still in the endoplasmic reticulum and is required for stabilization of MFSD1 in lysosomes but has no direct effect on its targeting to lysosomes or transporter activity.</text>
</comment>
<comment type="catalytic activity">
    <reaction evidence="16">
        <text>L-lysyl-L-lysine(out) = L-lysyl-L-lysine(in)</text>
        <dbReference type="Rhea" id="RHEA:79403"/>
        <dbReference type="ChEBI" id="CHEBI:229956"/>
    </reaction>
</comment>
<comment type="catalytic activity">
    <reaction evidence="8">
        <text>L-lysyl-L-alanine(out) = L-lysyl-L-alanine(in)</text>
        <dbReference type="Rhea" id="RHEA:79399"/>
        <dbReference type="ChEBI" id="CHEBI:229954"/>
    </reaction>
</comment>
<comment type="subcellular location">
    <subcellularLocation>
        <location evidence="1">Lysosome membrane</location>
        <topology evidence="1">Multi-pass membrane protein</topology>
    </subcellularLocation>
</comment>
<feature type="transmembrane region" description="Helical" evidence="25">
    <location>
        <begin position="12"/>
        <end position="38"/>
    </location>
</feature>
<keyword evidence="7" id="KW-0458">Lysosome</keyword>
<evidence type="ECO:0000256" key="14">
    <source>
        <dbReference type="ARBA" id="ARBA00044898"/>
    </source>
</evidence>
<dbReference type="Proteomes" id="UP000638732">
    <property type="component" value="Unassembled WGS sequence"/>
</dbReference>
<evidence type="ECO:0000256" key="16">
    <source>
        <dbReference type="ARBA" id="ARBA00044900"/>
    </source>
</evidence>
<keyword evidence="5 25" id="KW-1133">Transmembrane helix</keyword>
<comment type="catalytic activity">
    <reaction evidence="18">
        <text>L-histidyl-L-alpha-amino acid(out) = L-histidyl-L-alpha-amino acid(in)</text>
        <dbReference type="Rhea" id="RHEA:79379"/>
        <dbReference type="ChEBI" id="CHEBI:229964"/>
    </reaction>
</comment>
<comment type="catalytic activity">
    <reaction evidence="20">
        <text>L-lysyl-glycine(out) = L-lysyl-glycine(in)</text>
        <dbReference type="Rhea" id="RHEA:79407"/>
        <dbReference type="ChEBI" id="CHEBI:191202"/>
    </reaction>
</comment>
<feature type="transmembrane region" description="Helical" evidence="25">
    <location>
        <begin position="73"/>
        <end position="92"/>
    </location>
</feature>
<evidence type="ECO:0000256" key="21">
    <source>
        <dbReference type="ARBA" id="ARBA00044985"/>
    </source>
</evidence>
<dbReference type="GO" id="GO:0005765">
    <property type="term" value="C:lysosomal membrane"/>
    <property type="evidence" value="ECO:0007669"/>
    <property type="project" value="UniProtKB-SubCell"/>
</dbReference>
<evidence type="ECO:0000256" key="22">
    <source>
        <dbReference type="ARBA" id="ARBA00045018"/>
    </source>
</evidence>
<evidence type="ECO:0000256" key="24">
    <source>
        <dbReference type="ARBA" id="ARBA00046376"/>
    </source>
</evidence>
<feature type="transmembrane region" description="Helical" evidence="25">
    <location>
        <begin position="134"/>
        <end position="152"/>
    </location>
</feature>
<evidence type="ECO:0000256" key="10">
    <source>
        <dbReference type="ARBA" id="ARBA00044881"/>
    </source>
</evidence>
<name>A0A965ZJ70_9SPHI</name>
<dbReference type="PANTHER" id="PTHR23512">
    <property type="entry name" value="MAJOR FACILITATOR SUPERFAMILY DOMAIN-CONTAINING PROTEIN 1"/>
    <property type="match status" value="1"/>
</dbReference>
<evidence type="ECO:0000256" key="1">
    <source>
        <dbReference type="ARBA" id="ARBA00004155"/>
    </source>
</evidence>
<comment type="catalytic activity">
    <reaction evidence="9">
        <text>L-histidyl-glycine(out) = L-histidyl-glycine(in)</text>
        <dbReference type="Rhea" id="RHEA:79395"/>
        <dbReference type="ChEBI" id="CHEBI:229957"/>
    </reaction>
</comment>
<evidence type="ECO:0000256" key="3">
    <source>
        <dbReference type="ARBA" id="ARBA00022448"/>
    </source>
</evidence>
<evidence type="ECO:0000256" key="12">
    <source>
        <dbReference type="ARBA" id="ARBA00044891"/>
    </source>
</evidence>
<reference evidence="27" key="1">
    <citation type="submission" date="2020-01" db="EMBL/GenBank/DDBJ databases">
        <authorList>
            <person name="Seo Y.L."/>
        </authorList>
    </citation>
    <scope>NUCLEOTIDE SEQUENCE</scope>
    <source>
        <strain evidence="27">R11</strain>
    </source>
</reference>
<feature type="transmembrane region" description="Helical" evidence="25">
    <location>
        <begin position="251"/>
        <end position="269"/>
    </location>
</feature>
<comment type="catalytic activity">
    <reaction evidence="10">
        <text>L-alpha-aminoacyl-L-arginine(out) = L-alpha-aminoacyl-L-arginine(in)</text>
        <dbReference type="Rhea" id="RHEA:79367"/>
        <dbReference type="ChEBI" id="CHEBI:229968"/>
    </reaction>
</comment>
<evidence type="ECO:0000256" key="2">
    <source>
        <dbReference type="ARBA" id="ARBA00008335"/>
    </source>
</evidence>
<feature type="transmembrane region" description="Helical" evidence="25">
    <location>
        <begin position="99"/>
        <end position="122"/>
    </location>
</feature>
<evidence type="ECO:0000256" key="8">
    <source>
        <dbReference type="ARBA" id="ARBA00044876"/>
    </source>
</evidence>
<evidence type="ECO:0000256" key="15">
    <source>
        <dbReference type="ARBA" id="ARBA00044899"/>
    </source>
</evidence>
<evidence type="ECO:0000259" key="26">
    <source>
        <dbReference type="PROSITE" id="PS50850"/>
    </source>
</evidence>
<evidence type="ECO:0000256" key="7">
    <source>
        <dbReference type="ARBA" id="ARBA00023228"/>
    </source>
</evidence>
<evidence type="ECO:0000256" key="11">
    <source>
        <dbReference type="ARBA" id="ARBA00044884"/>
    </source>
</evidence>
<feature type="transmembrane region" description="Helical" evidence="25">
    <location>
        <begin position="184"/>
        <end position="209"/>
    </location>
</feature>
<evidence type="ECO:0000256" key="20">
    <source>
        <dbReference type="ARBA" id="ARBA00044924"/>
    </source>
</evidence>
<dbReference type="Pfam" id="PF07690">
    <property type="entry name" value="MFS_1"/>
    <property type="match status" value="1"/>
</dbReference>
<dbReference type="Gene3D" id="1.20.1250.20">
    <property type="entry name" value="MFS general substrate transporter like domains"/>
    <property type="match status" value="2"/>
</dbReference>
<comment type="catalytic activity">
    <reaction evidence="11">
        <text>L-alpha-aminoacyl-L-histidine(out) = L-alpha-aminoacyl-L-histidine(in)</text>
        <dbReference type="Rhea" id="RHEA:79375"/>
        <dbReference type="ChEBI" id="CHEBI:229967"/>
    </reaction>
</comment>
<proteinExistence type="inferred from homology"/>
<reference evidence="27" key="2">
    <citation type="submission" date="2020-10" db="EMBL/GenBank/DDBJ databases">
        <title>Mucilaginibacter sp. nov., isolated from soil.</title>
        <authorList>
            <person name="Jeon C.O."/>
        </authorList>
    </citation>
    <scope>NUCLEOTIDE SEQUENCE</scope>
    <source>
        <strain evidence="27">R11</strain>
    </source>
</reference>
<dbReference type="GO" id="GO:0022857">
    <property type="term" value="F:transmembrane transporter activity"/>
    <property type="evidence" value="ECO:0007669"/>
    <property type="project" value="InterPro"/>
</dbReference>
<feature type="domain" description="Major facilitator superfamily (MFS) profile" evidence="26">
    <location>
        <begin position="1"/>
        <end position="371"/>
    </location>
</feature>
<comment type="catalytic activity">
    <reaction evidence="12">
        <text>L-lysyl-L-alpha-amino acid(out) = L-lysyl-L-alpha-amino acid(in)</text>
        <dbReference type="Rhea" id="RHEA:79387"/>
        <dbReference type="ChEBI" id="CHEBI:229965"/>
    </reaction>
</comment>
<keyword evidence="6 25" id="KW-0472">Membrane</keyword>
<comment type="catalytic activity">
    <reaction evidence="17">
        <text>L-arginyl-glycine(out) = L-arginyl-glycine(in)</text>
        <dbReference type="Rhea" id="RHEA:79391"/>
        <dbReference type="ChEBI" id="CHEBI:229955"/>
    </reaction>
</comment>
<evidence type="ECO:0000256" key="4">
    <source>
        <dbReference type="ARBA" id="ARBA00022692"/>
    </source>
</evidence>
<keyword evidence="28" id="KW-1185">Reference proteome</keyword>
<dbReference type="PANTHER" id="PTHR23512:SF3">
    <property type="entry name" value="MAJOR FACILITATOR SUPERFAMILY DOMAIN-CONTAINING PROTEIN 1"/>
    <property type="match status" value="1"/>
</dbReference>
<evidence type="ECO:0000256" key="5">
    <source>
        <dbReference type="ARBA" id="ARBA00022989"/>
    </source>
</evidence>
<feature type="transmembrane region" description="Helical" evidence="25">
    <location>
        <begin position="275"/>
        <end position="296"/>
    </location>
</feature>
<dbReference type="InterPro" id="IPR005829">
    <property type="entry name" value="Sugar_transporter_CS"/>
</dbReference>
<protein>
    <recommendedName>
        <fullName evidence="21">Lysosomal dipeptide transporter MFSD1</fullName>
    </recommendedName>
    <alternativeName>
        <fullName evidence="22">Major facilitator superfamily domain-containing protein 1</fullName>
    </alternativeName>
</protein>
<evidence type="ECO:0000256" key="9">
    <source>
        <dbReference type="ARBA" id="ARBA00044878"/>
    </source>
</evidence>
<accession>A0A965ZJ70</accession>
<comment type="catalytic activity">
    <reaction evidence="13">
        <text>L-alpha-aminoacyl-L-lysine(out) = L-alpha-aminoacyl-L-lysine(in)</text>
        <dbReference type="Rhea" id="RHEA:79383"/>
        <dbReference type="ChEBI" id="CHEBI:229966"/>
    </reaction>
</comment>
<comment type="similarity">
    <text evidence="2">Belongs to the major facilitator superfamily.</text>
</comment>
<keyword evidence="3" id="KW-0813">Transport</keyword>
<feature type="transmembrane region" description="Helical" evidence="25">
    <location>
        <begin position="45"/>
        <end position="67"/>
    </location>
</feature>
<comment type="catalytic activity">
    <reaction evidence="19">
        <text>L-alanyl-L-lysine(out) = L-alanyl-L-lysine(in)</text>
        <dbReference type="Rhea" id="RHEA:79415"/>
        <dbReference type="ChEBI" id="CHEBI:192470"/>
    </reaction>
</comment>
<dbReference type="PROSITE" id="PS50850">
    <property type="entry name" value="MFS"/>
    <property type="match status" value="1"/>
</dbReference>
<evidence type="ECO:0000313" key="27">
    <source>
        <dbReference type="EMBL" id="NCD71052.1"/>
    </source>
</evidence>
<comment type="function">
    <text evidence="23">Lysosomal dipeptide uniporter that selectively exports lysine, arginine or histidine-containing dipeptides with a net positive charge from the lysosome lumen into the cytosol. Could play a role in a specific type of protein O-glycosylation indirectly regulating macrophages migration and tissue invasion. Also essential for liver homeostasis.</text>
</comment>
<dbReference type="PROSITE" id="PS00216">
    <property type="entry name" value="SUGAR_TRANSPORT_1"/>
    <property type="match status" value="1"/>
</dbReference>
<sequence length="382" mass="39820">MIKELSDSLGVTAVGVSGILGTYYYTYASVSLIAGAAFDRAGAKYPIVIGTAIICIGCLIFAVPSVFTGNTGRLLQGAGSAFAFTGCVYLASRGFSAKYIATAIGITQCMGMLGGSAGQFVIGPLIHNGLSVGVFWTAIGIVLGVVCVLLLITTPKEDKTAEHTSSVISVLLPYKVVFTNIQSYLSGLISGLLFVPTTIFAMTWGIAFFQHDRNLSYVGAVIASSMVPLGWVIGCPLLGWISDMIGRRKPVLSGGICLMLISFGQVVFLPDLVSLPASMLLFGIASGAAMIPYTIIKEANPDKVKGSATGAINFLTFSITALIGPVFGSRHGKTLTTAIDHLAHFKEAGIFLLAVMSVALVVSLIIKETGSATHQSKETAAN</sequence>
<gene>
    <name evidence="27" type="ORF">GSY63_16925</name>
</gene>
<evidence type="ECO:0000256" key="17">
    <source>
        <dbReference type="ARBA" id="ARBA00044903"/>
    </source>
</evidence>